<dbReference type="PANTHER" id="PTHR43096">
    <property type="entry name" value="DNAJ HOMOLOG 1, MITOCHONDRIAL-RELATED"/>
    <property type="match status" value="1"/>
</dbReference>
<accession>A0A7N2N8K2</accession>
<dbReference type="PANTHER" id="PTHR43096:SF52">
    <property type="entry name" value="DNAJ HOMOLOG 1, MITOCHONDRIAL-RELATED"/>
    <property type="match status" value="1"/>
</dbReference>
<dbReference type="Gramene" id="QL93p2015_0046:mrna">
    <property type="protein sequence ID" value="QL93p2015_0046:mrna"/>
    <property type="gene ID" value="QL93p2015_0046"/>
</dbReference>
<proteinExistence type="predicted"/>
<dbReference type="InterPro" id="IPR002939">
    <property type="entry name" value="DnaJ_C"/>
</dbReference>
<keyword evidence="4" id="KW-1185">Reference proteome</keyword>
<dbReference type="SUPFAM" id="SSF49493">
    <property type="entry name" value="HSP40/DnaJ peptide-binding domain"/>
    <property type="match status" value="1"/>
</dbReference>
<dbReference type="InParanoid" id="A0A7N2N8K2"/>
<dbReference type="Gene3D" id="2.60.260.20">
    <property type="entry name" value="Urease metallochaperone UreE, N-terminal domain"/>
    <property type="match status" value="1"/>
</dbReference>
<dbReference type="GO" id="GO:0005737">
    <property type="term" value="C:cytoplasm"/>
    <property type="evidence" value="ECO:0007669"/>
    <property type="project" value="TreeGrafter"/>
</dbReference>
<evidence type="ECO:0000256" key="1">
    <source>
        <dbReference type="ARBA" id="ARBA00023186"/>
    </source>
</evidence>
<dbReference type="EnsemblPlants" id="QL93p2015_0046:mrna">
    <property type="protein sequence ID" value="QL93p2015_0046:mrna"/>
    <property type="gene ID" value="QL93p2015_0046"/>
</dbReference>
<protein>
    <recommendedName>
        <fullName evidence="2">Chaperone DnaJ C-terminal domain-containing protein</fullName>
    </recommendedName>
</protein>
<dbReference type="GO" id="GO:0042026">
    <property type="term" value="P:protein refolding"/>
    <property type="evidence" value="ECO:0007669"/>
    <property type="project" value="TreeGrafter"/>
</dbReference>
<dbReference type="Proteomes" id="UP000594261">
    <property type="component" value="Unassembled WGS sequence"/>
</dbReference>
<organism evidence="3 4">
    <name type="scientific">Quercus lobata</name>
    <name type="common">Valley oak</name>
    <dbReference type="NCBI Taxonomy" id="97700"/>
    <lineage>
        <taxon>Eukaryota</taxon>
        <taxon>Viridiplantae</taxon>
        <taxon>Streptophyta</taxon>
        <taxon>Embryophyta</taxon>
        <taxon>Tracheophyta</taxon>
        <taxon>Spermatophyta</taxon>
        <taxon>Magnoliopsida</taxon>
        <taxon>eudicotyledons</taxon>
        <taxon>Gunneridae</taxon>
        <taxon>Pentapetalae</taxon>
        <taxon>rosids</taxon>
        <taxon>fabids</taxon>
        <taxon>Fagales</taxon>
        <taxon>Fagaceae</taxon>
        <taxon>Quercus</taxon>
    </lineage>
</organism>
<keyword evidence="1" id="KW-0143">Chaperone</keyword>
<evidence type="ECO:0000313" key="4">
    <source>
        <dbReference type="Proteomes" id="UP000594261"/>
    </source>
</evidence>
<dbReference type="GO" id="GO:0051082">
    <property type="term" value="F:unfolded protein binding"/>
    <property type="evidence" value="ECO:0007669"/>
    <property type="project" value="InterPro"/>
</dbReference>
<name>A0A7N2N8K2_QUELO</name>
<reference evidence="3" key="1">
    <citation type="submission" date="2021-01" db="UniProtKB">
        <authorList>
            <consortium name="EnsemblPlants"/>
        </authorList>
    </citation>
    <scope>IDENTIFICATION</scope>
</reference>
<feature type="domain" description="Chaperone DnaJ C-terminal" evidence="2">
    <location>
        <begin position="12"/>
        <end position="69"/>
    </location>
</feature>
<evidence type="ECO:0000259" key="2">
    <source>
        <dbReference type="Pfam" id="PF01556"/>
    </source>
</evidence>
<dbReference type="InterPro" id="IPR008971">
    <property type="entry name" value="HSP40/DnaJ_pept-bd"/>
</dbReference>
<dbReference type="AlphaFoldDB" id="A0A7N2N8K2"/>
<dbReference type="Pfam" id="PF01556">
    <property type="entry name" value="DnaJ_C"/>
    <property type="match status" value="1"/>
</dbReference>
<evidence type="ECO:0000313" key="3">
    <source>
        <dbReference type="EnsemblPlants" id="QL93p2015_0046:mrna"/>
    </source>
</evidence>
<sequence>MYTRTKIGNGLRAILGGTIQVPTLTGDVVLKVRSGTQPGQKVVLKKKGIKIRNSYSFGDQYVHFNVSIPSVHGE</sequence>